<evidence type="ECO:0000313" key="2">
    <source>
        <dbReference type="EMBL" id="KAJ7380746.1"/>
    </source>
</evidence>
<dbReference type="AlphaFoldDB" id="A0A9W9ZFI8"/>
<protein>
    <submittedName>
        <fullName evidence="2">Uncharacterized protein</fullName>
    </submittedName>
</protein>
<organism evidence="2 3">
    <name type="scientific">Desmophyllum pertusum</name>
    <dbReference type="NCBI Taxonomy" id="174260"/>
    <lineage>
        <taxon>Eukaryota</taxon>
        <taxon>Metazoa</taxon>
        <taxon>Cnidaria</taxon>
        <taxon>Anthozoa</taxon>
        <taxon>Hexacorallia</taxon>
        <taxon>Scleractinia</taxon>
        <taxon>Caryophylliina</taxon>
        <taxon>Caryophylliidae</taxon>
        <taxon>Desmophyllum</taxon>
    </lineage>
</organism>
<accession>A0A9W9ZFI8</accession>
<gene>
    <name evidence="2" type="ORF">OS493_007119</name>
</gene>
<evidence type="ECO:0000256" key="1">
    <source>
        <dbReference type="SAM" id="MobiDB-lite"/>
    </source>
</evidence>
<feature type="region of interest" description="Disordered" evidence="1">
    <location>
        <begin position="1"/>
        <end position="25"/>
    </location>
</feature>
<comment type="caution">
    <text evidence="2">The sequence shown here is derived from an EMBL/GenBank/DDBJ whole genome shotgun (WGS) entry which is preliminary data.</text>
</comment>
<proteinExistence type="predicted"/>
<sequence>MRIAELKSHTMYSSSSESSQDEQKDVEFERPLEFYKDNEKTPYYWKGKEEFQMEEVLNILQLNVDGDRICSERPLSVAENAAFVVDTRELPTRKDYLEDNIGNFRNLGHCGKVFKVGNNKIVKRRCMERTVKERLPLERDEFLVKVVKDTKMRKCYGCGAAVRQNISFEPPSPWNIVLYRREYRIYTPRGKDSLQIATKKENVYYHPRKKCLLEKNSNVSGNAIEVSEALKGGLTIFTEPS</sequence>
<evidence type="ECO:0000313" key="3">
    <source>
        <dbReference type="Proteomes" id="UP001163046"/>
    </source>
</evidence>
<name>A0A9W9ZFI8_9CNID</name>
<dbReference type="EMBL" id="MU826352">
    <property type="protein sequence ID" value="KAJ7380746.1"/>
    <property type="molecule type" value="Genomic_DNA"/>
</dbReference>
<keyword evidence="3" id="KW-1185">Reference proteome</keyword>
<dbReference type="OrthoDB" id="6013397at2759"/>
<reference evidence="2" key="1">
    <citation type="submission" date="2023-01" db="EMBL/GenBank/DDBJ databases">
        <title>Genome assembly of the deep-sea coral Lophelia pertusa.</title>
        <authorList>
            <person name="Herrera S."/>
            <person name="Cordes E."/>
        </authorList>
    </citation>
    <scope>NUCLEOTIDE SEQUENCE</scope>
    <source>
        <strain evidence="2">USNM1676648</strain>
        <tissue evidence="2">Polyp</tissue>
    </source>
</reference>
<dbReference type="Proteomes" id="UP001163046">
    <property type="component" value="Unassembled WGS sequence"/>
</dbReference>